<evidence type="ECO:0000256" key="1">
    <source>
        <dbReference type="SAM" id="MobiDB-lite"/>
    </source>
</evidence>
<dbReference type="RefSeq" id="WP_155099121.1">
    <property type="nucleotide sequence ID" value="NZ_WMKA01000019.1"/>
</dbReference>
<dbReference type="InterPro" id="IPR003673">
    <property type="entry name" value="CoA-Trfase_fam_III"/>
</dbReference>
<dbReference type="Pfam" id="PF02515">
    <property type="entry name" value="CoA_transf_3"/>
    <property type="match status" value="1"/>
</dbReference>
<proteinExistence type="predicted"/>
<accession>A0A6N7ZIF6</accession>
<dbReference type="InterPro" id="IPR023606">
    <property type="entry name" value="CoA-Trfase_III_dom_1_sf"/>
</dbReference>
<name>A0A6N7ZIF6_9MICO</name>
<dbReference type="PANTHER" id="PTHR48228">
    <property type="entry name" value="SUCCINYL-COA--D-CITRAMALATE COA-TRANSFERASE"/>
    <property type="match status" value="1"/>
</dbReference>
<feature type="compositionally biased region" description="Low complexity" evidence="1">
    <location>
        <begin position="153"/>
        <end position="163"/>
    </location>
</feature>
<comment type="caution">
    <text evidence="2">The sequence shown here is derived from an EMBL/GenBank/DDBJ whole genome shotgun (WGS) entry which is preliminary data.</text>
</comment>
<evidence type="ECO:0000313" key="2">
    <source>
        <dbReference type="EMBL" id="MTG89284.1"/>
    </source>
</evidence>
<dbReference type="PANTHER" id="PTHR48228:SF4">
    <property type="entry name" value="BLR3030 PROTEIN"/>
    <property type="match status" value="1"/>
</dbReference>
<protein>
    <recommendedName>
        <fullName evidence="4">CoA transferase</fullName>
    </recommendedName>
</protein>
<reference evidence="2 3" key="1">
    <citation type="submission" date="2019-11" db="EMBL/GenBank/DDBJ databases">
        <title>Cellulosimicrobium composti sp. nov. isolated from a compost.</title>
        <authorList>
            <person name="Yang Y."/>
        </authorList>
    </citation>
    <scope>NUCLEOTIDE SEQUENCE [LARGE SCALE GENOMIC DNA]</scope>
    <source>
        <strain evidence="2 3">BIT-GX5</strain>
    </source>
</reference>
<feature type="compositionally biased region" description="Basic and acidic residues" evidence="1">
    <location>
        <begin position="167"/>
        <end position="180"/>
    </location>
</feature>
<dbReference type="GO" id="GO:0003824">
    <property type="term" value="F:catalytic activity"/>
    <property type="evidence" value="ECO:0007669"/>
    <property type="project" value="InterPro"/>
</dbReference>
<gene>
    <name evidence="2" type="ORF">GJV82_10045</name>
</gene>
<dbReference type="SUPFAM" id="SSF89796">
    <property type="entry name" value="CoA-transferase family III (CaiB/BaiF)"/>
    <property type="match status" value="2"/>
</dbReference>
<sequence>MTTTSGPGTPGLLAATLPVLDLAVASVAAVQDAAARAGRTAPAPPPDPERVAAAFASDRLLRVDGEPVDGFAPLSGFFRAADGWVRTHANYPHHRARLLALLVLPHGTAANPTRDDVTAALAERSAQDVEDAAAATGAIAVRVRTEDEWRASAPGRAAASGTPVRTAVRDDDGAARPLDRGPRPLAGVRVLDLTRVIAGPVATRTLALLGADVLRLDPPRLPEIEVQHLDTGQGKRSALLDLATRDGRTRAQELLDAADVLVTGYRPGAVEAFGLGLPPGAVRARVTAWGDDGPWAGRRGFDSIVQAASGIALVEGSRDGATSPPANATPGALPAQALDHATGYLVAAAVVDALAGRAADGRGRDVDGALARTAHALLVAPRRDPAHGEPRTPGPRCVVAHRALLDGRGVTLTTTRPAPDRLAGEVVDDYPAPARRWGQDDPAWPA</sequence>
<evidence type="ECO:0000313" key="3">
    <source>
        <dbReference type="Proteomes" id="UP000440668"/>
    </source>
</evidence>
<dbReference type="EMBL" id="WMKA01000019">
    <property type="protein sequence ID" value="MTG89284.1"/>
    <property type="molecule type" value="Genomic_DNA"/>
</dbReference>
<organism evidence="2 3">
    <name type="scientific">Cellulosimicrobium composti</name>
    <dbReference type="NCBI Taxonomy" id="2672572"/>
    <lineage>
        <taxon>Bacteria</taxon>
        <taxon>Bacillati</taxon>
        <taxon>Actinomycetota</taxon>
        <taxon>Actinomycetes</taxon>
        <taxon>Micrococcales</taxon>
        <taxon>Promicromonosporaceae</taxon>
        <taxon>Cellulosimicrobium</taxon>
    </lineage>
</organism>
<evidence type="ECO:0008006" key="4">
    <source>
        <dbReference type="Google" id="ProtNLM"/>
    </source>
</evidence>
<dbReference type="Proteomes" id="UP000440668">
    <property type="component" value="Unassembled WGS sequence"/>
</dbReference>
<dbReference type="Gene3D" id="3.40.50.10540">
    <property type="entry name" value="Crotonobetainyl-coa:carnitine coa-transferase, domain 1"/>
    <property type="match status" value="1"/>
</dbReference>
<dbReference type="InterPro" id="IPR050509">
    <property type="entry name" value="CoA-transferase_III"/>
</dbReference>
<dbReference type="AlphaFoldDB" id="A0A6N7ZIF6"/>
<feature type="region of interest" description="Disordered" evidence="1">
    <location>
        <begin position="153"/>
        <end position="180"/>
    </location>
</feature>